<name>A0AAV2JI83_KNICA</name>
<accession>A0AAV2JI83</accession>
<proteinExistence type="predicted"/>
<feature type="region of interest" description="Disordered" evidence="1">
    <location>
        <begin position="31"/>
        <end position="77"/>
    </location>
</feature>
<protein>
    <submittedName>
        <fullName evidence="2">Uncharacterized protein</fullName>
    </submittedName>
</protein>
<dbReference type="AlphaFoldDB" id="A0AAV2JI83"/>
<gene>
    <name evidence="2" type="ORF">KC01_LOCUS7748</name>
</gene>
<evidence type="ECO:0000313" key="3">
    <source>
        <dbReference type="Proteomes" id="UP001497482"/>
    </source>
</evidence>
<organism evidence="2 3">
    <name type="scientific">Knipowitschia caucasica</name>
    <name type="common">Caucasian dwarf goby</name>
    <name type="synonym">Pomatoschistus caucasicus</name>
    <dbReference type="NCBI Taxonomy" id="637954"/>
    <lineage>
        <taxon>Eukaryota</taxon>
        <taxon>Metazoa</taxon>
        <taxon>Chordata</taxon>
        <taxon>Craniata</taxon>
        <taxon>Vertebrata</taxon>
        <taxon>Euteleostomi</taxon>
        <taxon>Actinopterygii</taxon>
        <taxon>Neopterygii</taxon>
        <taxon>Teleostei</taxon>
        <taxon>Neoteleostei</taxon>
        <taxon>Acanthomorphata</taxon>
        <taxon>Gobiaria</taxon>
        <taxon>Gobiiformes</taxon>
        <taxon>Gobioidei</taxon>
        <taxon>Gobiidae</taxon>
        <taxon>Gobiinae</taxon>
        <taxon>Knipowitschia</taxon>
    </lineage>
</organism>
<keyword evidence="3" id="KW-1185">Reference proteome</keyword>
<evidence type="ECO:0000256" key="1">
    <source>
        <dbReference type="SAM" id="MobiDB-lite"/>
    </source>
</evidence>
<evidence type="ECO:0000313" key="2">
    <source>
        <dbReference type="EMBL" id="CAL1576310.1"/>
    </source>
</evidence>
<reference evidence="2 3" key="1">
    <citation type="submission" date="2024-04" db="EMBL/GenBank/DDBJ databases">
        <authorList>
            <person name="Waldvogel A.-M."/>
            <person name="Schoenle A."/>
        </authorList>
    </citation>
    <scope>NUCLEOTIDE SEQUENCE [LARGE SCALE GENOMIC DNA]</scope>
</reference>
<dbReference type="Proteomes" id="UP001497482">
    <property type="component" value="Chromosome 12"/>
</dbReference>
<dbReference type="EMBL" id="OZ035834">
    <property type="protein sequence ID" value="CAL1576310.1"/>
    <property type="molecule type" value="Genomic_DNA"/>
</dbReference>
<sequence>MVCLCGPDRGPRALCALAEYWPNGPGEELRLATWGGGRGGPKKRTKNEESKGKPGAPGCPKDHETQPKQGVTLRGRRDSKMRRVLRCGDDQVRGHAEPAAPGAACPILAASVRPCPPPPTPLHPPNPPPLCWYLQHLGSSTTPSGFSMGAYHATTTTRDGGDKRFFSGAFVGYDDGWGFLCERVIVESYGWVELGRSYNAGDPGQGRVPSPRRREPEEYQSAIPLVGPVRVRGVSHTRSSSVGCVQHPGSGGTKASEVCVSRLWFFQERSVWTLVGFVFIGEF</sequence>